<dbReference type="PRINTS" id="PR00081">
    <property type="entry name" value="GDHRDH"/>
</dbReference>
<dbReference type="RefSeq" id="WP_322329952.1">
    <property type="nucleotide sequence ID" value="NZ_CP139727.1"/>
</dbReference>
<gene>
    <name evidence="3" type="ORF">T7987_17080</name>
</gene>
<dbReference type="InterPro" id="IPR036291">
    <property type="entry name" value="NAD(P)-bd_dom_sf"/>
</dbReference>
<name>A0ABZ0V409_9RHOB</name>
<dbReference type="Proteomes" id="UP001326567">
    <property type="component" value="Plasmid unnamed02"/>
</dbReference>
<dbReference type="SUPFAM" id="SSF51735">
    <property type="entry name" value="NAD(P)-binding Rossmann-fold domains"/>
    <property type="match status" value="1"/>
</dbReference>
<comment type="similarity">
    <text evidence="1">Belongs to the short-chain dehydrogenases/reductases (SDR) family.</text>
</comment>
<keyword evidence="4" id="KW-1185">Reference proteome</keyword>
<dbReference type="InterPro" id="IPR002347">
    <property type="entry name" value="SDR_fam"/>
</dbReference>
<reference evidence="3 4" key="1">
    <citation type="submission" date="2023-11" db="EMBL/GenBank/DDBJ databases">
        <title>From the Deep-Sea to the Surface: Bacterial Genomes Isolated from the Moytirra Hydrothermal Vent Plume.</title>
        <authorList>
            <person name="Major S.R."/>
        </authorList>
    </citation>
    <scope>NUCLEOTIDE SEQUENCE [LARGE SCALE GENOMIC DNA]</scope>
    <source>
        <strain evidence="3 4">OXR-9</strain>
        <plasmid evidence="3 4">unnamed02</plasmid>
    </source>
</reference>
<protein>
    <submittedName>
        <fullName evidence="3">SDR family oxidoreductase</fullName>
    </submittedName>
</protein>
<dbReference type="PANTHER" id="PTHR42760">
    <property type="entry name" value="SHORT-CHAIN DEHYDROGENASES/REDUCTASES FAMILY MEMBER"/>
    <property type="match status" value="1"/>
</dbReference>
<evidence type="ECO:0000256" key="2">
    <source>
        <dbReference type="ARBA" id="ARBA00023002"/>
    </source>
</evidence>
<accession>A0ABZ0V409</accession>
<evidence type="ECO:0000256" key="1">
    <source>
        <dbReference type="ARBA" id="ARBA00006484"/>
    </source>
</evidence>
<dbReference type="Gene3D" id="3.40.50.720">
    <property type="entry name" value="NAD(P)-binding Rossmann-like Domain"/>
    <property type="match status" value="1"/>
</dbReference>
<keyword evidence="2" id="KW-0560">Oxidoreductase</keyword>
<evidence type="ECO:0000313" key="3">
    <source>
        <dbReference type="EMBL" id="WPZ23586.1"/>
    </source>
</evidence>
<proteinExistence type="inferred from homology"/>
<dbReference type="EMBL" id="CP139727">
    <property type="protein sequence ID" value="WPZ23586.1"/>
    <property type="molecule type" value="Genomic_DNA"/>
</dbReference>
<dbReference type="PANTHER" id="PTHR42760:SF133">
    <property type="entry name" value="3-OXOACYL-[ACYL-CARRIER-PROTEIN] REDUCTASE"/>
    <property type="match status" value="1"/>
</dbReference>
<keyword evidence="3" id="KW-0614">Plasmid</keyword>
<geneLocation type="plasmid" evidence="3 4">
    <name>unnamed02</name>
</geneLocation>
<dbReference type="PRINTS" id="PR00080">
    <property type="entry name" value="SDRFAMILY"/>
</dbReference>
<organism evidence="3 4">
    <name type="scientific">Sulfitobacter faviae</name>
    <dbReference type="NCBI Taxonomy" id="1775881"/>
    <lineage>
        <taxon>Bacteria</taxon>
        <taxon>Pseudomonadati</taxon>
        <taxon>Pseudomonadota</taxon>
        <taxon>Alphaproteobacteria</taxon>
        <taxon>Rhodobacterales</taxon>
        <taxon>Roseobacteraceae</taxon>
        <taxon>Sulfitobacter</taxon>
    </lineage>
</organism>
<dbReference type="Pfam" id="PF13561">
    <property type="entry name" value="adh_short_C2"/>
    <property type="match status" value="1"/>
</dbReference>
<sequence length="267" mass="28478">MTTLSHLMSLNGRRALITGGAGHIAMTMAETLAELGADLILVDREAGPLNILAARLGEAWGVAVSPLVCDLEDQAARESVIGQVKAEGAGLDILVNNAAFVGTSGLEGWGVPFEEQSLETWRRAMEVNLTAAFHLSQRLCPLLRARGHGSIINIGSIYGELGPDWSLYEGTAMANPAAYAASKGGLFQYTRWLATTLAPDVRVNAISPGGVARDQPECFVEKYVARTPMRRMAVEDDFRGTAAYLASDASAYVTGQVLRVDGGWGIW</sequence>
<evidence type="ECO:0000313" key="4">
    <source>
        <dbReference type="Proteomes" id="UP001326567"/>
    </source>
</evidence>